<evidence type="ECO:0000313" key="2">
    <source>
        <dbReference type="EMBL" id="GAA1401838.1"/>
    </source>
</evidence>
<proteinExistence type="predicted"/>
<dbReference type="EMBL" id="BAAAJK010000053">
    <property type="protein sequence ID" value="GAA1401838.1"/>
    <property type="molecule type" value="Genomic_DNA"/>
</dbReference>
<sequence length="219" mass="24286">MPDLHTLLRAPDLHATVHHVAPGTVDPEAGELVPPGWHVTAVGDSSEPESVLLDLHVQFGVDVDGALIEEQLARALADQLNTGSGEGEPIHQHFGLTYANYLVLHRTLMQSMPLGWQRRMVACLDELHDAFRHVDRPDSFHVEAGVAAYVAELTPSQLNTLRITRELSDPDNEDSDWVWHDDAGTELDRNHRVVLPAPDPVPHYERGRARVEPWGGDRG</sequence>
<dbReference type="Proteomes" id="UP001501414">
    <property type="component" value="Unassembled WGS sequence"/>
</dbReference>
<protein>
    <submittedName>
        <fullName evidence="2">Uncharacterized protein</fullName>
    </submittedName>
</protein>
<keyword evidence="3" id="KW-1185">Reference proteome</keyword>
<comment type="caution">
    <text evidence="2">The sequence shown here is derived from an EMBL/GenBank/DDBJ whole genome shotgun (WGS) entry which is preliminary data.</text>
</comment>
<dbReference type="RefSeq" id="WP_344029299.1">
    <property type="nucleotide sequence ID" value="NZ_BAAAJK010000053.1"/>
</dbReference>
<name>A0ABN1Y9Q4_9PSEU</name>
<evidence type="ECO:0000313" key="3">
    <source>
        <dbReference type="Proteomes" id="UP001501414"/>
    </source>
</evidence>
<organism evidence="2 3">
    <name type="scientific">Pseudonocardia kongjuensis</name>
    <dbReference type="NCBI Taxonomy" id="102227"/>
    <lineage>
        <taxon>Bacteria</taxon>
        <taxon>Bacillati</taxon>
        <taxon>Actinomycetota</taxon>
        <taxon>Actinomycetes</taxon>
        <taxon>Pseudonocardiales</taxon>
        <taxon>Pseudonocardiaceae</taxon>
        <taxon>Pseudonocardia</taxon>
    </lineage>
</organism>
<evidence type="ECO:0000256" key="1">
    <source>
        <dbReference type="SAM" id="MobiDB-lite"/>
    </source>
</evidence>
<feature type="region of interest" description="Disordered" evidence="1">
    <location>
        <begin position="198"/>
        <end position="219"/>
    </location>
</feature>
<accession>A0ABN1Y9Q4</accession>
<reference evidence="2 3" key="1">
    <citation type="journal article" date="2019" name="Int. J. Syst. Evol. Microbiol.">
        <title>The Global Catalogue of Microorganisms (GCM) 10K type strain sequencing project: providing services to taxonomists for standard genome sequencing and annotation.</title>
        <authorList>
            <consortium name="The Broad Institute Genomics Platform"/>
            <consortium name="The Broad Institute Genome Sequencing Center for Infectious Disease"/>
            <person name="Wu L."/>
            <person name="Ma J."/>
        </authorList>
    </citation>
    <scope>NUCLEOTIDE SEQUENCE [LARGE SCALE GENOMIC DNA]</scope>
    <source>
        <strain evidence="2 3">JCM 11896</strain>
    </source>
</reference>
<feature type="compositionally biased region" description="Basic and acidic residues" evidence="1">
    <location>
        <begin position="202"/>
        <end position="219"/>
    </location>
</feature>
<gene>
    <name evidence="2" type="ORF">GCM10009613_60840</name>
</gene>